<organism evidence="1 2">
    <name type="scientific">Belliella kenyensis</name>
    <dbReference type="NCBI Taxonomy" id="1472724"/>
    <lineage>
        <taxon>Bacteria</taxon>
        <taxon>Pseudomonadati</taxon>
        <taxon>Bacteroidota</taxon>
        <taxon>Cytophagia</taxon>
        <taxon>Cytophagales</taxon>
        <taxon>Cyclobacteriaceae</taxon>
        <taxon>Belliella</taxon>
    </lineage>
</organism>
<accession>A0ABV8EMH5</accession>
<dbReference type="InterPro" id="IPR052927">
    <property type="entry name" value="DCC_oxidoreductase"/>
</dbReference>
<gene>
    <name evidence="1" type="ORF">ACFOUP_12065</name>
</gene>
<protein>
    <submittedName>
        <fullName evidence="1">Thiol-disulfide oxidoreductase DCC family protein</fullName>
    </submittedName>
</protein>
<sequence length="135" mass="15988">MRIQDKYHIVLFDGVCNLCNDAIDFIIRNDKKNRFKVGALQDDKVKEILKNYQIDESYLDSLILVSADEVYYRSTAALKIAKNLSGLWPLLYGFIILPRFVRDPLYDWVAKNRYRWFGKKETCRLPTEEEKAKFI</sequence>
<comment type="caution">
    <text evidence="1">The sequence shown here is derived from an EMBL/GenBank/DDBJ whole genome shotgun (WGS) entry which is preliminary data.</text>
</comment>
<evidence type="ECO:0000313" key="2">
    <source>
        <dbReference type="Proteomes" id="UP001595766"/>
    </source>
</evidence>
<keyword evidence="2" id="KW-1185">Reference proteome</keyword>
<dbReference type="PANTHER" id="PTHR33639:SF2">
    <property type="entry name" value="DUF393 DOMAIN-CONTAINING PROTEIN"/>
    <property type="match status" value="1"/>
</dbReference>
<dbReference type="Proteomes" id="UP001595766">
    <property type="component" value="Unassembled WGS sequence"/>
</dbReference>
<evidence type="ECO:0000313" key="1">
    <source>
        <dbReference type="EMBL" id="MFC3977115.1"/>
    </source>
</evidence>
<reference evidence="2" key="1">
    <citation type="journal article" date="2019" name="Int. J. Syst. Evol. Microbiol.">
        <title>The Global Catalogue of Microorganisms (GCM) 10K type strain sequencing project: providing services to taxonomists for standard genome sequencing and annotation.</title>
        <authorList>
            <consortium name="The Broad Institute Genomics Platform"/>
            <consortium name="The Broad Institute Genome Sequencing Center for Infectious Disease"/>
            <person name="Wu L."/>
            <person name="Ma J."/>
        </authorList>
    </citation>
    <scope>NUCLEOTIDE SEQUENCE [LARGE SCALE GENOMIC DNA]</scope>
    <source>
        <strain evidence="2">CECT 8551</strain>
    </source>
</reference>
<dbReference type="Pfam" id="PF04134">
    <property type="entry name" value="DCC1-like"/>
    <property type="match status" value="1"/>
</dbReference>
<dbReference type="PANTHER" id="PTHR33639">
    <property type="entry name" value="THIOL-DISULFIDE OXIDOREDUCTASE DCC"/>
    <property type="match status" value="1"/>
</dbReference>
<dbReference type="InterPro" id="IPR007263">
    <property type="entry name" value="DCC1-like"/>
</dbReference>
<proteinExistence type="predicted"/>
<dbReference type="RefSeq" id="WP_241291625.1">
    <property type="nucleotide sequence ID" value="NZ_JAKZGR010000002.1"/>
</dbReference>
<name>A0ABV8EMH5_9BACT</name>
<dbReference type="EMBL" id="JBHSAV010000053">
    <property type="protein sequence ID" value="MFC3977115.1"/>
    <property type="molecule type" value="Genomic_DNA"/>
</dbReference>